<reference evidence="12 13" key="1">
    <citation type="journal article" date="2016" name="Nat. Commun.">
        <title>Thousands of microbial genomes shed light on interconnected biogeochemical processes in an aquifer system.</title>
        <authorList>
            <person name="Anantharaman K."/>
            <person name="Brown C.T."/>
            <person name="Hug L.A."/>
            <person name="Sharon I."/>
            <person name="Castelle C.J."/>
            <person name="Probst A.J."/>
            <person name="Thomas B.C."/>
            <person name="Singh A."/>
            <person name="Wilkins M.J."/>
            <person name="Karaoz U."/>
            <person name="Brodie E.L."/>
            <person name="Williams K.H."/>
            <person name="Hubbard S.S."/>
            <person name="Banfield J.F."/>
        </authorList>
    </citation>
    <scope>NUCLEOTIDE SEQUENCE [LARGE SCALE GENOMIC DNA]</scope>
</reference>
<dbReference type="EMBL" id="MFKK01000034">
    <property type="protein sequence ID" value="OGG40074.1"/>
    <property type="molecule type" value="Genomic_DNA"/>
</dbReference>
<evidence type="ECO:0000256" key="1">
    <source>
        <dbReference type="ARBA" id="ARBA00004651"/>
    </source>
</evidence>
<feature type="transmembrane region" description="Helical" evidence="10">
    <location>
        <begin position="190"/>
        <end position="209"/>
    </location>
</feature>
<dbReference type="InterPro" id="IPR000731">
    <property type="entry name" value="SSD"/>
</dbReference>
<evidence type="ECO:0000256" key="4">
    <source>
        <dbReference type="ARBA" id="ARBA00022519"/>
    </source>
</evidence>
<dbReference type="STRING" id="1798471.A3A21_01525"/>
<feature type="transmembrane region" description="Helical" evidence="10">
    <location>
        <begin position="264"/>
        <end position="291"/>
    </location>
</feature>
<organism evidence="12 13">
    <name type="scientific">Candidatus Jorgensenbacteria bacterium RIFCSPLOWO2_01_FULL_45_25b</name>
    <dbReference type="NCBI Taxonomy" id="1798471"/>
    <lineage>
        <taxon>Bacteria</taxon>
        <taxon>Candidatus Joergenseniibacteriota</taxon>
    </lineage>
</organism>
<dbReference type="InterPro" id="IPR022813">
    <property type="entry name" value="SecD/SecF_arch_bac"/>
</dbReference>
<dbReference type="Gene3D" id="1.20.1640.10">
    <property type="entry name" value="Multidrug efflux transporter AcrB transmembrane domain"/>
    <property type="match status" value="1"/>
</dbReference>
<dbReference type="SUPFAM" id="SSF82866">
    <property type="entry name" value="Multidrug efflux transporter AcrB transmembrane domain"/>
    <property type="match status" value="1"/>
</dbReference>
<name>A0A1F6BT18_9BACT</name>
<sequence length="296" mass="33219">MMNLIKHKHIFLGASSILVLVSWILVATLDLKQGIDLKGGAEWRLTIQKGVSAEEIKTVLRANHPELNPIIKTGEKNEFVVRLPEIKEEAHQAYLETIKKTFGETEEVSFSNIGPTIGTELRKQSIQAIIAVLLGISLYIAWAFRKVSNPITSWKYGVVTLLTLFHDVSIPTGLLAFLGWYKGIEIDTNFIVALLVVIGFSVHDTIVVFDRIRERLATKDKKDDMETIINKSVQETMVRSINTSLTLVLILLAVLFFGPSTLYYFILTILVGTIIGTYSSIFVASPLIYIWRAKEK</sequence>
<evidence type="ECO:0000256" key="6">
    <source>
        <dbReference type="ARBA" id="ARBA00022927"/>
    </source>
</evidence>
<dbReference type="AlphaFoldDB" id="A0A1F6BT18"/>
<feature type="transmembrane region" description="Helical" evidence="10">
    <location>
        <begin position="125"/>
        <end position="144"/>
    </location>
</feature>
<evidence type="ECO:0000256" key="10">
    <source>
        <dbReference type="HAMAP-Rule" id="MF_01464"/>
    </source>
</evidence>
<keyword evidence="8 10" id="KW-0811">Translocation</keyword>
<evidence type="ECO:0000256" key="7">
    <source>
        <dbReference type="ARBA" id="ARBA00022989"/>
    </source>
</evidence>
<dbReference type="PRINTS" id="PR01755">
    <property type="entry name" value="SECFTRNLCASE"/>
</dbReference>
<keyword evidence="6 10" id="KW-0653">Protein transport</keyword>
<evidence type="ECO:0000256" key="8">
    <source>
        <dbReference type="ARBA" id="ARBA00023010"/>
    </source>
</evidence>
<keyword evidence="4" id="KW-0997">Cell inner membrane</keyword>
<feature type="transmembrane region" description="Helical" evidence="10">
    <location>
        <begin position="241"/>
        <end position="258"/>
    </location>
</feature>
<keyword evidence="9 10" id="KW-0472">Membrane</keyword>
<accession>A0A1F6BT18</accession>
<dbReference type="GO" id="GO:0015450">
    <property type="term" value="F:protein-transporting ATPase activity"/>
    <property type="evidence" value="ECO:0007669"/>
    <property type="project" value="InterPro"/>
</dbReference>
<dbReference type="PANTHER" id="PTHR30081:SF8">
    <property type="entry name" value="PROTEIN TRANSLOCASE SUBUNIT SECF"/>
    <property type="match status" value="1"/>
</dbReference>
<keyword evidence="2 10" id="KW-0813">Transport</keyword>
<dbReference type="GO" id="GO:0005886">
    <property type="term" value="C:plasma membrane"/>
    <property type="evidence" value="ECO:0007669"/>
    <property type="project" value="UniProtKB-SubCell"/>
</dbReference>
<dbReference type="InterPro" id="IPR022645">
    <property type="entry name" value="SecD/SecF_bac"/>
</dbReference>
<dbReference type="GO" id="GO:0043952">
    <property type="term" value="P:protein transport by the Sec complex"/>
    <property type="evidence" value="ECO:0007669"/>
    <property type="project" value="UniProtKB-UniRule"/>
</dbReference>
<dbReference type="NCBIfam" id="TIGR00966">
    <property type="entry name" value="transloc_SecF"/>
    <property type="match status" value="1"/>
</dbReference>
<evidence type="ECO:0000256" key="2">
    <source>
        <dbReference type="ARBA" id="ARBA00022448"/>
    </source>
</evidence>
<evidence type="ECO:0000256" key="9">
    <source>
        <dbReference type="ARBA" id="ARBA00023136"/>
    </source>
</evidence>
<evidence type="ECO:0000259" key="11">
    <source>
        <dbReference type="PROSITE" id="PS50156"/>
    </source>
</evidence>
<dbReference type="InterPro" id="IPR048634">
    <property type="entry name" value="SecD_SecF_C"/>
</dbReference>
<keyword evidence="5 10" id="KW-0812">Transmembrane</keyword>
<dbReference type="Proteomes" id="UP000176996">
    <property type="component" value="Unassembled WGS sequence"/>
</dbReference>
<gene>
    <name evidence="10" type="primary">secF</name>
    <name evidence="12" type="ORF">A3A21_01525</name>
</gene>
<feature type="transmembrane region" description="Helical" evidence="10">
    <location>
        <begin position="156"/>
        <end position="178"/>
    </location>
</feature>
<feature type="domain" description="SSD" evidence="11">
    <location>
        <begin position="125"/>
        <end position="290"/>
    </location>
</feature>
<dbReference type="HAMAP" id="MF_01464_B">
    <property type="entry name" value="SecF_B"/>
    <property type="match status" value="1"/>
</dbReference>
<evidence type="ECO:0000256" key="5">
    <source>
        <dbReference type="ARBA" id="ARBA00022692"/>
    </source>
</evidence>
<dbReference type="PANTHER" id="PTHR30081">
    <property type="entry name" value="PROTEIN-EXPORT MEMBRANE PROTEIN SEC"/>
    <property type="match status" value="1"/>
</dbReference>
<evidence type="ECO:0000313" key="12">
    <source>
        <dbReference type="EMBL" id="OGG40074.1"/>
    </source>
</evidence>
<comment type="function">
    <text evidence="10">Part of the Sec protein translocase complex. Interacts with the SecYEG preprotein conducting channel. SecDF uses the proton motive force (PMF) to complete protein translocation after the ATP-dependent function of SecA.</text>
</comment>
<proteinExistence type="inferred from homology"/>
<comment type="similarity">
    <text evidence="10">Belongs to the SecD/SecF family. SecF subfamily.</text>
</comment>
<evidence type="ECO:0000256" key="3">
    <source>
        <dbReference type="ARBA" id="ARBA00022475"/>
    </source>
</evidence>
<dbReference type="InterPro" id="IPR005665">
    <property type="entry name" value="SecF_bac"/>
</dbReference>
<dbReference type="Pfam" id="PF02355">
    <property type="entry name" value="SecD_SecF_C"/>
    <property type="match status" value="1"/>
</dbReference>
<dbReference type="GO" id="GO:0006605">
    <property type="term" value="P:protein targeting"/>
    <property type="evidence" value="ECO:0007669"/>
    <property type="project" value="UniProtKB-UniRule"/>
</dbReference>
<comment type="subunit">
    <text evidence="10">Forms a complex with SecD. Part of the essential Sec protein translocation apparatus which comprises SecA, SecYEG and auxiliary proteins SecDF. Other proteins may also be involved.</text>
</comment>
<comment type="caution">
    <text evidence="12">The sequence shown here is derived from an EMBL/GenBank/DDBJ whole genome shotgun (WGS) entry which is preliminary data.</text>
</comment>
<feature type="transmembrane region" description="Helical" evidence="10">
    <location>
        <begin position="9"/>
        <end position="29"/>
    </location>
</feature>
<dbReference type="PROSITE" id="PS50156">
    <property type="entry name" value="SSD"/>
    <property type="match status" value="1"/>
</dbReference>
<dbReference type="GO" id="GO:0065002">
    <property type="term" value="P:intracellular protein transmembrane transport"/>
    <property type="evidence" value="ECO:0007669"/>
    <property type="project" value="UniProtKB-UniRule"/>
</dbReference>
<keyword evidence="3 10" id="KW-1003">Cell membrane</keyword>
<keyword evidence="7 10" id="KW-1133">Transmembrane helix</keyword>
<protein>
    <recommendedName>
        <fullName evidence="10">Protein-export membrane protein SecF</fullName>
    </recommendedName>
</protein>
<evidence type="ECO:0000313" key="13">
    <source>
        <dbReference type="Proteomes" id="UP000176996"/>
    </source>
</evidence>
<comment type="subcellular location">
    <subcellularLocation>
        <location evidence="1 10">Cell membrane</location>
        <topology evidence="1 10">Multi-pass membrane protein</topology>
    </subcellularLocation>
</comment>